<evidence type="ECO:0000256" key="5">
    <source>
        <dbReference type="ARBA" id="ARBA00023136"/>
    </source>
</evidence>
<dbReference type="InterPro" id="IPR036640">
    <property type="entry name" value="ABC1_TM_sf"/>
</dbReference>
<name>A0A3B0U0M6_9ZZZZ</name>
<dbReference type="EMBL" id="UOEP01000114">
    <property type="protein sequence ID" value="VAW20182.1"/>
    <property type="molecule type" value="Genomic_DNA"/>
</dbReference>
<gene>
    <name evidence="7" type="ORF">MNBD_BACTEROID01-320</name>
</gene>
<feature type="transmembrane region" description="Helical" evidence="6">
    <location>
        <begin position="80"/>
        <end position="98"/>
    </location>
</feature>
<proteinExistence type="inferred from homology"/>
<feature type="transmembrane region" description="Helical" evidence="6">
    <location>
        <begin position="20"/>
        <end position="44"/>
    </location>
</feature>
<dbReference type="SUPFAM" id="SSF90123">
    <property type="entry name" value="ABC transporter transmembrane region"/>
    <property type="match status" value="1"/>
</dbReference>
<sequence length="280" mass="31365">MIPFGKNWGQLKYIHSMETANIGIVSLIMGMLLLAPVFFVAWRLKIGIGRELAISALRMVLQLGLVAIYLKYIFLLNKTWLNLLYVLLMALAAGYSSLRSSSLKVNKIFIASLVAILIPLAVTILYFNIAILRLENLFNAMYLIPLVGLMLGNTLKSNIVTMKSFYNAVDSDEKQYHYRLAMGATKNEALLPYLRNSLKLSLAPNLATMATVGIVSLPGMMTGQILGGSSPGLAVRYQVMVMVAIFFNSFFSNILQIYLTHRFSFNKFGILRKEIFKKKE</sequence>
<keyword evidence="4 6" id="KW-1133">Transmembrane helix</keyword>
<comment type="similarity">
    <text evidence="2">Belongs to the UPF0014 family.</text>
</comment>
<feature type="transmembrane region" description="Helical" evidence="6">
    <location>
        <begin position="110"/>
        <end position="131"/>
    </location>
</feature>
<evidence type="ECO:0000256" key="1">
    <source>
        <dbReference type="ARBA" id="ARBA00004141"/>
    </source>
</evidence>
<evidence type="ECO:0000313" key="7">
    <source>
        <dbReference type="EMBL" id="VAW20182.1"/>
    </source>
</evidence>
<dbReference type="PANTHER" id="PTHR30028">
    <property type="entry name" value="UPF0014 INNER MEMBRANE PROTEIN YBBM-RELATED"/>
    <property type="match status" value="1"/>
</dbReference>
<keyword evidence="5 6" id="KW-0472">Membrane</keyword>
<dbReference type="Pfam" id="PF03649">
    <property type="entry name" value="UPF0014"/>
    <property type="match status" value="1"/>
</dbReference>
<protein>
    <submittedName>
        <fullName evidence="7">Probable iron export permease protein FetB</fullName>
    </submittedName>
</protein>
<dbReference type="GO" id="GO:0005524">
    <property type="term" value="F:ATP binding"/>
    <property type="evidence" value="ECO:0007669"/>
    <property type="project" value="InterPro"/>
</dbReference>
<evidence type="ECO:0000256" key="3">
    <source>
        <dbReference type="ARBA" id="ARBA00022692"/>
    </source>
</evidence>
<organism evidence="7">
    <name type="scientific">hydrothermal vent metagenome</name>
    <dbReference type="NCBI Taxonomy" id="652676"/>
    <lineage>
        <taxon>unclassified sequences</taxon>
        <taxon>metagenomes</taxon>
        <taxon>ecological metagenomes</taxon>
    </lineage>
</organism>
<dbReference type="PANTHER" id="PTHR30028:SF0">
    <property type="entry name" value="PROTEIN ALUMINUM SENSITIVE 3"/>
    <property type="match status" value="1"/>
</dbReference>
<feature type="transmembrane region" description="Helical" evidence="6">
    <location>
        <begin position="56"/>
        <end position="74"/>
    </location>
</feature>
<comment type="subcellular location">
    <subcellularLocation>
        <location evidence="1">Membrane</location>
        <topology evidence="1">Multi-pass membrane protein</topology>
    </subcellularLocation>
</comment>
<evidence type="ECO:0000256" key="6">
    <source>
        <dbReference type="SAM" id="Phobius"/>
    </source>
</evidence>
<keyword evidence="3 6" id="KW-0812">Transmembrane</keyword>
<feature type="transmembrane region" description="Helical" evidence="6">
    <location>
        <begin position="137"/>
        <end position="155"/>
    </location>
</feature>
<accession>A0A3B0U0M6</accession>
<dbReference type="AlphaFoldDB" id="A0A3B0U0M6"/>
<reference evidence="7" key="1">
    <citation type="submission" date="2018-06" db="EMBL/GenBank/DDBJ databases">
        <authorList>
            <person name="Zhirakovskaya E."/>
        </authorList>
    </citation>
    <scope>NUCLEOTIDE SEQUENCE</scope>
</reference>
<evidence type="ECO:0000256" key="4">
    <source>
        <dbReference type="ARBA" id="ARBA00022989"/>
    </source>
</evidence>
<dbReference type="GO" id="GO:0005886">
    <property type="term" value="C:plasma membrane"/>
    <property type="evidence" value="ECO:0007669"/>
    <property type="project" value="TreeGrafter"/>
</dbReference>
<evidence type="ECO:0000256" key="2">
    <source>
        <dbReference type="ARBA" id="ARBA00005268"/>
    </source>
</evidence>
<feature type="transmembrane region" description="Helical" evidence="6">
    <location>
        <begin position="239"/>
        <end position="259"/>
    </location>
</feature>
<feature type="transmembrane region" description="Helical" evidence="6">
    <location>
        <begin position="206"/>
        <end position="227"/>
    </location>
</feature>
<dbReference type="InterPro" id="IPR005226">
    <property type="entry name" value="UPF0014_fam"/>
</dbReference>